<accession>A0A2N7PPS8</accession>
<dbReference type="InterPro" id="IPR050500">
    <property type="entry name" value="Phos_Acetyltrans/Butyryltrans"/>
</dbReference>
<protein>
    <submittedName>
        <fullName evidence="3">Cobyrinic acid a,c-diamide synthase</fullName>
    </submittedName>
</protein>
<dbReference type="InterPro" id="IPR028979">
    <property type="entry name" value="Ser_kin/Pase_Hpr-like_N_sf"/>
</dbReference>
<name>A0A2N7PPS8_9BACT</name>
<dbReference type="EMBL" id="PNIK01000024">
    <property type="protein sequence ID" value="PMP68335.1"/>
    <property type="molecule type" value="Genomic_DNA"/>
</dbReference>
<dbReference type="Gene3D" id="3.40.1390.20">
    <property type="entry name" value="HprK N-terminal domain-like"/>
    <property type="match status" value="1"/>
</dbReference>
<dbReference type="Pfam" id="PF13500">
    <property type="entry name" value="AAA_26"/>
    <property type="match status" value="1"/>
</dbReference>
<comment type="subunit">
    <text evidence="1">Homohexamer.</text>
</comment>
<dbReference type="Proteomes" id="UP000235460">
    <property type="component" value="Unassembled WGS sequence"/>
</dbReference>
<dbReference type="PANTHER" id="PTHR43356">
    <property type="entry name" value="PHOSPHATE ACETYLTRANSFERASE"/>
    <property type="match status" value="1"/>
</dbReference>
<evidence type="ECO:0000313" key="3">
    <source>
        <dbReference type="EMBL" id="PMP68335.1"/>
    </source>
</evidence>
<organism evidence="3 4">
    <name type="scientific">Thermodesulfobacterium geofontis</name>
    <dbReference type="NCBI Taxonomy" id="1295609"/>
    <lineage>
        <taxon>Bacteria</taxon>
        <taxon>Pseudomonadati</taxon>
        <taxon>Thermodesulfobacteriota</taxon>
        <taxon>Thermodesulfobacteria</taxon>
        <taxon>Thermodesulfobacteriales</taxon>
        <taxon>Thermodesulfobacteriaceae</taxon>
        <taxon>Thermodesulfobacterium</taxon>
    </lineage>
</organism>
<dbReference type="Gene3D" id="3.40.50.300">
    <property type="entry name" value="P-loop containing nucleotide triphosphate hydrolases"/>
    <property type="match status" value="1"/>
</dbReference>
<evidence type="ECO:0000313" key="4">
    <source>
        <dbReference type="Proteomes" id="UP000235460"/>
    </source>
</evidence>
<dbReference type="SUPFAM" id="SSF52540">
    <property type="entry name" value="P-loop containing nucleoside triphosphate hydrolases"/>
    <property type="match status" value="1"/>
</dbReference>
<dbReference type="AlphaFoldDB" id="A0A2N7PPS8"/>
<proteinExistence type="predicted"/>
<dbReference type="InterPro" id="IPR010766">
    <property type="entry name" value="DRTGG"/>
</dbReference>
<sequence length="352" mass="39861">MLPIFLVSNKPFTGKNLISLGLALNLKERGYKISYMKLIGKFPYKKDNQILDEEAYFIHSMLESKEPAEYSSPFVWTYQVQYKLFEGENLKIDEKIFEIIERLKDKDLLFIISGDTYFEGYSLGIDSLSIIKKLNARTLVIQSWEGETSIDDILGMKDLAKDKFLGAVLNKVPPEQYFYLKDTVVPYLLNKGVKVFGVFKKDKFLESITVKRLLEIVNGGIVCGEDKLDEFVENYLIGAMDPGQALSYFLRVPNKAVITGVHRTDIQILAMETSTKCLILTGGLHADENIVNIARDKGIPIIVTSLDTYSAVDRIQNIMGKAILKEKDKALRAKEIVAKEFDIEGFLKALNI</sequence>
<comment type="caution">
    <text evidence="3">The sequence shown here is derived from an EMBL/GenBank/DDBJ whole genome shotgun (WGS) entry which is preliminary data.</text>
</comment>
<dbReference type="SUPFAM" id="SSF75138">
    <property type="entry name" value="HprK N-terminal domain-like"/>
    <property type="match status" value="1"/>
</dbReference>
<reference evidence="3 4" key="1">
    <citation type="submission" date="2018-01" db="EMBL/GenBank/DDBJ databases">
        <title>Metagenomic assembled genomes from two thermal pools in the Uzon Caldera, Kamchatka, Russia.</title>
        <authorList>
            <person name="Wilkins L."/>
            <person name="Ettinger C."/>
        </authorList>
    </citation>
    <scope>NUCLEOTIDE SEQUENCE [LARGE SCALE GENOMIC DNA]</scope>
    <source>
        <strain evidence="3">ZAV-08</strain>
    </source>
</reference>
<gene>
    <name evidence="3" type="ORF">C0190_01715</name>
</gene>
<dbReference type="PANTHER" id="PTHR43356:SF2">
    <property type="entry name" value="PHOSPHATE ACETYLTRANSFERASE"/>
    <property type="match status" value="1"/>
</dbReference>
<evidence type="ECO:0000256" key="1">
    <source>
        <dbReference type="ARBA" id="ARBA00011643"/>
    </source>
</evidence>
<dbReference type="Pfam" id="PF07085">
    <property type="entry name" value="DRTGG"/>
    <property type="match status" value="1"/>
</dbReference>
<evidence type="ECO:0000259" key="2">
    <source>
        <dbReference type="Pfam" id="PF07085"/>
    </source>
</evidence>
<dbReference type="InterPro" id="IPR027417">
    <property type="entry name" value="P-loop_NTPase"/>
</dbReference>
<feature type="domain" description="DRTGG" evidence="2">
    <location>
        <begin position="213"/>
        <end position="317"/>
    </location>
</feature>